<dbReference type="AlphaFoldDB" id="A0A165BNV4"/>
<dbReference type="RefSeq" id="XP_040759125.1">
    <property type="nucleotide sequence ID" value="XM_040910002.1"/>
</dbReference>
<evidence type="ECO:0000259" key="1">
    <source>
        <dbReference type="Pfam" id="PF02129"/>
    </source>
</evidence>
<evidence type="ECO:0000313" key="2">
    <source>
        <dbReference type="EMBL" id="KZT01385.1"/>
    </source>
</evidence>
<sequence>MSTQISEGPLAVQLPSGTSLERHIAPAPMKDSDATHKLAICLHPWSWLGGRMDDPVLHTLIRPLHRRGYHVLRYNSRGVGRSSGWSSFTGSREAQDLNELVKWATEAFNPVDSIVIIGYSYGALIASLQPLLPEPRVSHVLLSYPLGARHWLTAFHGKNYTDALTSLIRDRLSNVLIIYGDRDEFTSAEQYEQWLEALNRDTQGERGSLQTAKVENATHFWREQNAVDRLVEAIESWLPT</sequence>
<dbReference type="InterPro" id="IPR000383">
    <property type="entry name" value="Xaa-Pro-like_dom"/>
</dbReference>
<gene>
    <name evidence="2" type="ORF">LAESUDRAFT_731237</name>
</gene>
<dbReference type="SUPFAM" id="SSF53474">
    <property type="entry name" value="alpha/beta-Hydrolases"/>
    <property type="match status" value="1"/>
</dbReference>
<dbReference type="Proteomes" id="UP000076871">
    <property type="component" value="Unassembled WGS sequence"/>
</dbReference>
<dbReference type="Pfam" id="PF02129">
    <property type="entry name" value="Peptidase_S15"/>
    <property type="match status" value="1"/>
</dbReference>
<feature type="domain" description="Xaa-Pro dipeptidyl-peptidase-like" evidence="1">
    <location>
        <begin position="64"/>
        <end position="228"/>
    </location>
</feature>
<dbReference type="InParanoid" id="A0A165BNV4"/>
<evidence type="ECO:0000313" key="3">
    <source>
        <dbReference type="Proteomes" id="UP000076871"/>
    </source>
</evidence>
<dbReference type="GO" id="GO:0016787">
    <property type="term" value="F:hydrolase activity"/>
    <property type="evidence" value="ECO:0007669"/>
    <property type="project" value="UniProtKB-KW"/>
</dbReference>
<dbReference type="Gene3D" id="3.40.50.1820">
    <property type="entry name" value="alpha/beta hydrolase"/>
    <property type="match status" value="1"/>
</dbReference>
<dbReference type="GeneID" id="63827031"/>
<accession>A0A165BNV4</accession>
<protein>
    <submittedName>
        <fullName evidence="2">Alpha/beta-hydrolase</fullName>
    </submittedName>
</protein>
<keyword evidence="3" id="KW-1185">Reference proteome</keyword>
<reference evidence="2 3" key="1">
    <citation type="journal article" date="2016" name="Mol. Biol. Evol.">
        <title>Comparative Genomics of Early-Diverging Mushroom-Forming Fungi Provides Insights into the Origins of Lignocellulose Decay Capabilities.</title>
        <authorList>
            <person name="Nagy L.G."/>
            <person name="Riley R."/>
            <person name="Tritt A."/>
            <person name="Adam C."/>
            <person name="Daum C."/>
            <person name="Floudas D."/>
            <person name="Sun H."/>
            <person name="Yadav J.S."/>
            <person name="Pangilinan J."/>
            <person name="Larsson K.H."/>
            <person name="Matsuura K."/>
            <person name="Barry K."/>
            <person name="Labutti K."/>
            <person name="Kuo R."/>
            <person name="Ohm R.A."/>
            <person name="Bhattacharya S.S."/>
            <person name="Shirouzu T."/>
            <person name="Yoshinaga Y."/>
            <person name="Martin F.M."/>
            <person name="Grigoriev I.V."/>
            <person name="Hibbett D.S."/>
        </authorList>
    </citation>
    <scope>NUCLEOTIDE SEQUENCE [LARGE SCALE GENOMIC DNA]</scope>
    <source>
        <strain evidence="2 3">93-53</strain>
    </source>
</reference>
<dbReference type="PANTHER" id="PTHR42103">
    <property type="entry name" value="ALPHA/BETA-HYDROLASES SUPERFAMILY PROTEIN"/>
    <property type="match status" value="1"/>
</dbReference>
<proteinExistence type="predicted"/>
<dbReference type="PANTHER" id="PTHR42103:SF2">
    <property type="entry name" value="AB HYDROLASE-1 DOMAIN-CONTAINING PROTEIN"/>
    <property type="match status" value="1"/>
</dbReference>
<keyword evidence="2" id="KW-0378">Hydrolase</keyword>
<dbReference type="InterPro" id="IPR029058">
    <property type="entry name" value="AB_hydrolase_fold"/>
</dbReference>
<dbReference type="EMBL" id="KV427665">
    <property type="protein sequence ID" value="KZT01385.1"/>
    <property type="molecule type" value="Genomic_DNA"/>
</dbReference>
<dbReference type="STRING" id="1314785.A0A165BNV4"/>
<organism evidence="2 3">
    <name type="scientific">Laetiporus sulphureus 93-53</name>
    <dbReference type="NCBI Taxonomy" id="1314785"/>
    <lineage>
        <taxon>Eukaryota</taxon>
        <taxon>Fungi</taxon>
        <taxon>Dikarya</taxon>
        <taxon>Basidiomycota</taxon>
        <taxon>Agaricomycotina</taxon>
        <taxon>Agaricomycetes</taxon>
        <taxon>Polyporales</taxon>
        <taxon>Laetiporus</taxon>
    </lineage>
</organism>
<name>A0A165BNV4_9APHY</name>
<dbReference type="OrthoDB" id="10260961at2759"/>